<reference evidence="7" key="1">
    <citation type="submission" date="2022-02" db="EMBL/GenBank/DDBJ databases">
        <title>Emergence and expansion in Europe of a Vibrio aestuarianus clonal complex pathogenic for oysters.</title>
        <authorList>
            <person name="Mesnil A."/>
            <person name="Travers M.-A."/>
        </authorList>
    </citation>
    <scope>NUCLEOTIDE SEQUENCE</scope>
    <source>
        <strain evidence="7">19_064_11T1</strain>
    </source>
</reference>
<proteinExistence type="inferred from homology"/>
<keyword evidence="5" id="KW-0472">Membrane</keyword>
<evidence type="ECO:0000256" key="2">
    <source>
        <dbReference type="ARBA" id="ARBA00022908"/>
    </source>
</evidence>
<dbReference type="GO" id="GO:0015074">
    <property type="term" value="P:DNA integration"/>
    <property type="evidence" value="ECO:0007669"/>
    <property type="project" value="UniProtKB-KW"/>
</dbReference>
<dbReference type="InterPro" id="IPR050090">
    <property type="entry name" value="Tyrosine_recombinase_XerCD"/>
</dbReference>
<accession>A0A9X4INH4</accession>
<dbReference type="Gene3D" id="1.10.443.10">
    <property type="entry name" value="Intergrase catalytic core"/>
    <property type="match status" value="1"/>
</dbReference>
<keyword evidence="2" id="KW-0229">DNA integration</keyword>
<evidence type="ECO:0000256" key="4">
    <source>
        <dbReference type="ARBA" id="ARBA00023172"/>
    </source>
</evidence>
<dbReference type="GO" id="GO:0003677">
    <property type="term" value="F:DNA binding"/>
    <property type="evidence" value="ECO:0007669"/>
    <property type="project" value="UniProtKB-KW"/>
</dbReference>
<feature type="domain" description="Tyr recombinase" evidence="6">
    <location>
        <begin position="206"/>
        <end position="442"/>
    </location>
</feature>
<dbReference type="InterPro" id="IPR011010">
    <property type="entry name" value="DNA_brk_join_enz"/>
</dbReference>
<evidence type="ECO:0000313" key="7">
    <source>
        <dbReference type="EMBL" id="MDE1240852.1"/>
    </source>
</evidence>
<feature type="transmembrane region" description="Helical" evidence="5">
    <location>
        <begin position="27"/>
        <end position="47"/>
    </location>
</feature>
<keyword evidence="5" id="KW-0812">Transmembrane</keyword>
<sequence>MQINNHDHTVLVAKIAIRMTVRDANVFVLPLIFVNQSLLISYAKYAYEKRKKSSSWHQKSASAVALFMNYLAKRRKDFPDPVSCFRAFVDDLEFGTIDPTTEDDPSGLYWLPKSIQNTNKIIGYITLFNEYNYRKAEQLATETNTPLNAILLNKKRLADFAEQHINLAAWHHKYSNSFLSYTRTIDKVQINTVHSVKSEHRTQTKTKLYTFPRERIFDLLDAFNTRIKVGSFTQRYNLRDMLITILMHFGGLRVSEPFHLFVEDIMENPNHPGEALVKLYHPDSRREQLAKMGLRTRTDKRNPHSYYSGWKNQDINEITSVKWFPVEAGQWFWDLWVLYMTQQRVEAPQDRIHPFAFTSRNGAPASYGNFQQAHKRAVERIGLIVAKERGTSPHSHRHRYGSDVWETTKDPIILQKVLRHSSPLSQYVYIHPSDETIRSELNNGFAALKEMSMGRNTLDLLSDSIKDISTETLTRLTKQPD</sequence>
<evidence type="ECO:0000313" key="8">
    <source>
        <dbReference type="Proteomes" id="UP001140979"/>
    </source>
</evidence>
<dbReference type="GO" id="GO:0006310">
    <property type="term" value="P:DNA recombination"/>
    <property type="evidence" value="ECO:0007669"/>
    <property type="project" value="UniProtKB-KW"/>
</dbReference>
<comment type="similarity">
    <text evidence="1">Belongs to the 'phage' integrase family.</text>
</comment>
<protein>
    <submittedName>
        <fullName evidence="7">Site-specific integrase</fullName>
    </submittedName>
</protein>
<dbReference type="EMBL" id="JAKNBA010000002">
    <property type="protein sequence ID" value="MDE1240852.1"/>
    <property type="molecule type" value="Genomic_DNA"/>
</dbReference>
<evidence type="ECO:0000256" key="1">
    <source>
        <dbReference type="ARBA" id="ARBA00008857"/>
    </source>
</evidence>
<dbReference type="PANTHER" id="PTHR30349">
    <property type="entry name" value="PHAGE INTEGRASE-RELATED"/>
    <property type="match status" value="1"/>
</dbReference>
<dbReference type="InterPro" id="IPR013762">
    <property type="entry name" value="Integrase-like_cat_sf"/>
</dbReference>
<dbReference type="PANTHER" id="PTHR30349:SF41">
    <property type="entry name" value="INTEGRASE_RECOMBINASE PROTEIN MJ0367-RELATED"/>
    <property type="match status" value="1"/>
</dbReference>
<dbReference type="NCBIfam" id="NF040693">
    <property type="entry name" value="recomb_GmtY"/>
    <property type="match status" value="1"/>
</dbReference>
<evidence type="ECO:0000256" key="3">
    <source>
        <dbReference type="ARBA" id="ARBA00023125"/>
    </source>
</evidence>
<name>A0A9X4INH4_9VIBR</name>
<evidence type="ECO:0000259" key="6">
    <source>
        <dbReference type="PROSITE" id="PS51898"/>
    </source>
</evidence>
<keyword evidence="4" id="KW-0233">DNA recombination</keyword>
<dbReference type="PROSITE" id="PS51898">
    <property type="entry name" value="TYR_RECOMBINASE"/>
    <property type="match status" value="1"/>
</dbReference>
<evidence type="ECO:0000256" key="5">
    <source>
        <dbReference type="SAM" id="Phobius"/>
    </source>
</evidence>
<keyword evidence="5" id="KW-1133">Transmembrane helix</keyword>
<dbReference type="InterPro" id="IPR002104">
    <property type="entry name" value="Integrase_catalytic"/>
</dbReference>
<dbReference type="Proteomes" id="UP001140979">
    <property type="component" value="Unassembled WGS sequence"/>
</dbReference>
<dbReference type="SUPFAM" id="SSF56349">
    <property type="entry name" value="DNA breaking-rejoining enzymes"/>
    <property type="match status" value="1"/>
</dbReference>
<organism evidence="7 8">
    <name type="scientific">Vibrio aestuarianus</name>
    <dbReference type="NCBI Taxonomy" id="28171"/>
    <lineage>
        <taxon>Bacteria</taxon>
        <taxon>Pseudomonadati</taxon>
        <taxon>Pseudomonadota</taxon>
        <taxon>Gammaproteobacteria</taxon>
        <taxon>Vibrionales</taxon>
        <taxon>Vibrionaceae</taxon>
        <taxon>Vibrio</taxon>
    </lineage>
</organism>
<gene>
    <name evidence="7" type="ORF">L9W94_01585</name>
</gene>
<dbReference type="CDD" id="cd00397">
    <property type="entry name" value="DNA_BRE_C"/>
    <property type="match status" value="1"/>
</dbReference>
<keyword evidence="3" id="KW-0238">DNA-binding</keyword>
<dbReference type="RefSeq" id="WP_210473097.1">
    <property type="nucleotide sequence ID" value="NZ_JAKNBA010000002.1"/>
</dbReference>
<dbReference type="AlphaFoldDB" id="A0A9X4INH4"/>
<comment type="caution">
    <text evidence="7">The sequence shown here is derived from an EMBL/GenBank/DDBJ whole genome shotgun (WGS) entry which is preliminary data.</text>
</comment>